<dbReference type="PROSITE" id="PS51257">
    <property type="entry name" value="PROKAR_LIPOPROTEIN"/>
    <property type="match status" value="1"/>
</dbReference>
<comment type="caution">
    <text evidence="2">The sequence shown here is derived from an EMBL/GenBank/DDBJ whole genome shotgun (WGS) entry which is preliminary data.</text>
</comment>
<accession>A0A6I5A4V8</accession>
<dbReference type="EMBL" id="WMEQ01000016">
    <property type="protein sequence ID" value="MYL35320.1"/>
    <property type="molecule type" value="Genomic_DNA"/>
</dbReference>
<evidence type="ECO:0000313" key="2">
    <source>
        <dbReference type="EMBL" id="MYL35320.1"/>
    </source>
</evidence>
<evidence type="ECO:0000313" key="3">
    <source>
        <dbReference type="Proteomes" id="UP000468638"/>
    </source>
</evidence>
<evidence type="ECO:0000256" key="1">
    <source>
        <dbReference type="SAM" id="MobiDB-lite"/>
    </source>
</evidence>
<proteinExistence type="predicted"/>
<feature type="region of interest" description="Disordered" evidence="1">
    <location>
        <begin position="23"/>
        <end position="57"/>
    </location>
</feature>
<sequence>MKWKLFLIGTSIICLLSACNNEDQVTPQDQNSQENQQESETNGEKQTPKKGEGNQVKLTFQPADVKKLKTTQPKDEWEKVGTKAVSTTKDKKGSLMFYSPFSKQKETNSEKKKVKAILNVNDTYYDIGIVGQYGMDTVDIQQVDVTNDDQTEILITGGMGPTSNEMNVIGFQNENVVNLLTAGNGDLINIDNDDSKELVSHSKRALPPYVWIYRWNKDHFEKADVADATTSKAALIKNQGNQKVIKVVKEKQDPKYFHYSKGNLKPVTVEG</sequence>
<feature type="compositionally biased region" description="Low complexity" evidence="1">
    <location>
        <begin position="30"/>
        <end position="40"/>
    </location>
</feature>
<gene>
    <name evidence="2" type="ORF">GLW05_17215</name>
</gene>
<dbReference type="Proteomes" id="UP000468638">
    <property type="component" value="Unassembled WGS sequence"/>
</dbReference>
<reference evidence="2 3" key="1">
    <citation type="submission" date="2019-11" db="EMBL/GenBank/DDBJ databases">
        <title>Genome sequences of 17 halophilic strains isolated from different environments.</title>
        <authorList>
            <person name="Furrow R.E."/>
        </authorList>
    </citation>
    <scope>NUCLEOTIDE SEQUENCE [LARGE SCALE GENOMIC DNA]</scope>
    <source>
        <strain evidence="2 3">22514_16_FS</strain>
    </source>
</reference>
<dbReference type="AlphaFoldDB" id="A0A6I5A4V8"/>
<feature type="compositionally biased region" description="Basic and acidic residues" evidence="1">
    <location>
        <begin position="42"/>
        <end position="52"/>
    </location>
</feature>
<protein>
    <recommendedName>
        <fullName evidence="4">Lipoprotein</fullName>
    </recommendedName>
</protein>
<name>A0A6I5A4V8_9BACI</name>
<evidence type="ECO:0008006" key="4">
    <source>
        <dbReference type="Google" id="ProtNLM"/>
    </source>
</evidence>
<dbReference type="OrthoDB" id="1954430at2"/>
<organism evidence="2 3">
    <name type="scientific">Pontibacillus yanchengensis</name>
    <dbReference type="NCBI Taxonomy" id="462910"/>
    <lineage>
        <taxon>Bacteria</taxon>
        <taxon>Bacillati</taxon>
        <taxon>Bacillota</taxon>
        <taxon>Bacilli</taxon>
        <taxon>Bacillales</taxon>
        <taxon>Bacillaceae</taxon>
        <taxon>Pontibacillus</taxon>
    </lineage>
</organism>
<dbReference type="RefSeq" id="WP_160847129.1">
    <property type="nucleotide sequence ID" value="NZ_WMEQ01000016.1"/>
</dbReference>